<evidence type="ECO:0000256" key="4">
    <source>
        <dbReference type="ARBA" id="ARBA00022989"/>
    </source>
</evidence>
<keyword evidence="9" id="KW-1185">Reference proteome</keyword>
<feature type="transmembrane region" description="Helical" evidence="6">
    <location>
        <begin position="6"/>
        <end position="24"/>
    </location>
</feature>
<evidence type="ECO:0000256" key="5">
    <source>
        <dbReference type="ARBA" id="ARBA00023136"/>
    </source>
</evidence>
<evidence type="ECO:0000313" key="8">
    <source>
        <dbReference type="EMBL" id="RXG18002.1"/>
    </source>
</evidence>
<evidence type="ECO:0000259" key="7">
    <source>
        <dbReference type="Pfam" id="PF13396"/>
    </source>
</evidence>
<comment type="subcellular location">
    <subcellularLocation>
        <location evidence="1">Cell membrane</location>
        <topology evidence="1">Multi-pass membrane protein</topology>
    </subcellularLocation>
</comment>
<keyword evidence="3 6" id="KW-0812">Transmembrane</keyword>
<dbReference type="AlphaFoldDB" id="A0A4V1KPV4"/>
<dbReference type="Proteomes" id="UP000289821">
    <property type="component" value="Unassembled WGS sequence"/>
</dbReference>
<dbReference type="Pfam" id="PF13396">
    <property type="entry name" value="PLDc_N"/>
    <property type="match status" value="1"/>
</dbReference>
<dbReference type="OrthoDB" id="1267562at2"/>
<keyword evidence="4 6" id="KW-1133">Transmembrane helix</keyword>
<dbReference type="InterPro" id="IPR027379">
    <property type="entry name" value="CLS_N"/>
</dbReference>
<proteinExistence type="predicted"/>
<feature type="transmembrane region" description="Helical" evidence="6">
    <location>
        <begin position="36"/>
        <end position="55"/>
    </location>
</feature>
<accession>A0A4V1KPV4</accession>
<evidence type="ECO:0000256" key="6">
    <source>
        <dbReference type="SAM" id="Phobius"/>
    </source>
</evidence>
<reference evidence="8 9" key="1">
    <citation type="submission" date="2018-07" db="EMBL/GenBank/DDBJ databases">
        <title>Leeuwenhoekiella genomics.</title>
        <authorList>
            <person name="Tahon G."/>
            <person name="Willems A."/>
        </authorList>
    </citation>
    <scope>NUCLEOTIDE SEQUENCE [LARGE SCALE GENOMIC DNA]</scope>
    <source>
        <strain evidence="8 9">R-50232</strain>
    </source>
</reference>
<gene>
    <name evidence="8" type="ORF">DSM04_101188</name>
</gene>
<feature type="domain" description="Cardiolipin synthase N-terminal" evidence="7">
    <location>
        <begin position="15"/>
        <end position="53"/>
    </location>
</feature>
<keyword evidence="5 6" id="KW-0472">Membrane</keyword>
<dbReference type="GO" id="GO:0005886">
    <property type="term" value="C:plasma membrane"/>
    <property type="evidence" value="ECO:0007669"/>
    <property type="project" value="UniProtKB-SubCell"/>
</dbReference>
<keyword evidence="2" id="KW-1003">Cell membrane</keyword>
<dbReference type="EMBL" id="QOVI01000001">
    <property type="protein sequence ID" value="RXG18002.1"/>
    <property type="molecule type" value="Genomic_DNA"/>
</dbReference>
<name>A0A4V1KPV4_9FLAO</name>
<sequence>MDNFIIVYLILGFSLMIWAVIDLIRTGSLKGNHKILLLILLVALPVIGSIIYFHYKNTNRKRSTYFSR</sequence>
<comment type="caution">
    <text evidence="8">The sequence shown here is derived from an EMBL/GenBank/DDBJ whole genome shotgun (WGS) entry which is preliminary data.</text>
</comment>
<evidence type="ECO:0000256" key="1">
    <source>
        <dbReference type="ARBA" id="ARBA00004651"/>
    </source>
</evidence>
<evidence type="ECO:0000313" key="9">
    <source>
        <dbReference type="Proteomes" id="UP000289821"/>
    </source>
</evidence>
<evidence type="ECO:0000256" key="3">
    <source>
        <dbReference type="ARBA" id="ARBA00022692"/>
    </source>
</evidence>
<protein>
    <submittedName>
        <fullName evidence="8">Phospholipase D-like protein</fullName>
    </submittedName>
</protein>
<evidence type="ECO:0000256" key="2">
    <source>
        <dbReference type="ARBA" id="ARBA00022475"/>
    </source>
</evidence>
<organism evidence="8 9">
    <name type="scientific">Leeuwenhoekiella aestuarii</name>
    <dbReference type="NCBI Taxonomy" id="2249426"/>
    <lineage>
        <taxon>Bacteria</taxon>
        <taxon>Pseudomonadati</taxon>
        <taxon>Bacteroidota</taxon>
        <taxon>Flavobacteriia</taxon>
        <taxon>Flavobacteriales</taxon>
        <taxon>Flavobacteriaceae</taxon>
        <taxon>Leeuwenhoekiella</taxon>
    </lineage>
</organism>